<protein>
    <submittedName>
        <fullName evidence="1">Uncharacterized protein</fullName>
    </submittedName>
</protein>
<dbReference type="AlphaFoldDB" id="A0A2S2R9C1"/>
<gene>
    <name evidence="1" type="ORF">g.157732</name>
</gene>
<evidence type="ECO:0000313" key="1">
    <source>
        <dbReference type="EMBL" id="MBY86553.1"/>
    </source>
</evidence>
<proteinExistence type="predicted"/>
<organism evidence="1">
    <name type="scientific">Sipha flava</name>
    <name type="common">yellow sugarcane aphid</name>
    <dbReference type="NCBI Taxonomy" id="143950"/>
    <lineage>
        <taxon>Eukaryota</taxon>
        <taxon>Metazoa</taxon>
        <taxon>Ecdysozoa</taxon>
        <taxon>Arthropoda</taxon>
        <taxon>Hexapoda</taxon>
        <taxon>Insecta</taxon>
        <taxon>Pterygota</taxon>
        <taxon>Neoptera</taxon>
        <taxon>Paraneoptera</taxon>
        <taxon>Hemiptera</taxon>
        <taxon>Sternorrhyncha</taxon>
        <taxon>Aphidomorpha</taxon>
        <taxon>Aphidoidea</taxon>
        <taxon>Aphididae</taxon>
        <taxon>Sipha</taxon>
    </lineage>
</organism>
<dbReference type="EMBL" id="GGMS01017350">
    <property type="protein sequence ID" value="MBY86553.1"/>
    <property type="molecule type" value="Transcribed_RNA"/>
</dbReference>
<name>A0A2S2R9C1_9HEMI</name>
<reference evidence="1" key="1">
    <citation type="submission" date="2018-04" db="EMBL/GenBank/DDBJ databases">
        <title>Transcriptome assembly of Sipha flava.</title>
        <authorList>
            <person name="Scully E.D."/>
            <person name="Geib S.M."/>
            <person name="Palmer N.A."/>
            <person name="Koch K."/>
            <person name="Bradshaw J."/>
            <person name="Heng-Moss T."/>
            <person name="Sarath G."/>
        </authorList>
    </citation>
    <scope>NUCLEOTIDE SEQUENCE</scope>
</reference>
<accession>A0A2S2R9C1</accession>
<sequence length="128" mass="14683">MTIIITVLYRRRCVRTRYGSLGGARGTGKVFDTLSRTRTIRFHGFRSEEKRDVKMYSSRREGFSVDLTSNAMGKRTRRSVSELVNTSGTCAPAKSSPFVPPRRKVDARNRRAEYETFRKCVGRVEIRA</sequence>